<dbReference type="Proteomes" id="UP001359559">
    <property type="component" value="Unassembled WGS sequence"/>
</dbReference>
<sequence>MLKMSESHFTFLKYLLSVYIHDDCHGLFPCSEKYVLGSVKKSSIVRTVLILFKSLIIESQYYSEGFIELYVIFYFCQKNDSFSQCHRRMNSFLSPI</sequence>
<reference evidence="1 2" key="1">
    <citation type="submission" date="2024-01" db="EMBL/GenBank/DDBJ databases">
        <title>The genomes of 5 underutilized Papilionoideae crops provide insights into root nodulation and disease resistance.</title>
        <authorList>
            <person name="Yuan L."/>
        </authorList>
    </citation>
    <scope>NUCLEOTIDE SEQUENCE [LARGE SCALE GENOMIC DNA]</scope>
    <source>
        <strain evidence="1">LY-2023</strain>
        <tissue evidence="1">Leaf</tissue>
    </source>
</reference>
<proteinExistence type="predicted"/>
<accession>A0AAN9PUB4</accession>
<keyword evidence="2" id="KW-1185">Reference proteome</keyword>
<gene>
    <name evidence="1" type="ORF">RJT34_08820</name>
</gene>
<protein>
    <submittedName>
        <fullName evidence="1">Uncharacterized protein</fullName>
    </submittedName>
</protein>
<evidence type="ECO:0000313" key="1">
    <source>
        <dbReference type="EMBL" id="KAK7310986.1"/>
    </source>
</evidence>
<dbReference type="EMBL" id="JAYKXN010000002">
    <property type="protein sequence ID" value="KAK7310986.1"/>
    <property type="molecule type" value="Genomic_DNA"/>
</dbReference>
<evidence type="ECO:0000313" key="2">
    <source>
        <dbReference type="Proteomes" id="UP001359559"/>
    </source>
</evidence>
<organism evidence="1 2">
    <name type="scientific">Clitoria ternatea</name>
    <name type="common">Butterfly pea</name>
    <dbReference type="NCBI Taxonomy" id="43366"/>
    <lineage>
        <taxon>Eukaryota</taxon>
        <taxon>Viridiplantae</taxon>
        <taxon>Streptophyta</taxon>
        <taxon>Embryophyta</taxon>
        <taxon>Tracheophyta</taxon>
        <taxon>Spermatophyta</taxon>
        <taxon>Magnoliopsida</taxon>
        <taxon>eudicotyledons</taxon>
        <taxon>Gunneridae</taxon>
        <taxon>Pentapetalae</taxon>
        <taxon>rosids</taxon>
        <taxon>fabids</taxon>
        <taxon>Fabales</taxon>
        <taxon>Fabaceae</taxon>
        <taxon>Papilionoideae</taxon>
        <taxon>50 kb inversion clade</taxon>
        <taxon>NPAAA clade</taxon>
        <taxon>indigoferoid/millettioid clade</taxon>
        <taxon>Phaseoleae</taxon>
        <taxon>Clitoria</taxon>
    </lineage>
</organism>
<dbReference type="AlphaFoldDB" id="A0AAN9PUB4"/>
<comment type="caution">
    <text evidence="1">The sequence shown here is derived from an EMBL/GenBank/DDBJ whole genome shotgun (WGS) entry which is preliminary data.</text>
</comment>
<name>A0AAN9PUB4_CLITE</name>